<dbReference type="Proteomes" id="UP000316270">
    <property type="component" value="Chromosome 7"/>
</dbReference>
<dbReference type="PANTHER" id="PTHR38123">
    <property type="entry name" value="CELL WALL SERINE-THREONINE-RICH GALACTOMANNOPROTEIN MP1 (AFU_ORTHOLOGUE AFUA_4G03240)"/>
    <property type="match status" value="1"/>
</dbReference>
<feature type="chain" id="PRO_5022042051" evidence="1">
    <location>
        <begin position="18"/>
        <end position="173"/>
    </location>
</feature>
<dbReference type="OrthoDB" id="2422134at2759"/>
<dbReference type="InterPro" id="IPR021054">
    <property type="entry name" value="Cell_wall_mannoprotein_1"/>
</dbReference>
<feature type="signal peptide" evidence="1">
    <location>
        <begin position="1"/>
        <end position="17"/>
    </location>
</feature>
<evidence type="ECO:0000313" key="3">
    <source>
        <dbReference type="Proteomes" id="UP000316270"/>
    </source>
</evidence>
<gene>
    <name evidence="2" type="ORF">FKW77_003369</name>
</gene>
<name>A0A517L8Y2_9PEZI</name>
<dbReference type="GO" id="GO:0005576">
    <property type="term" value="C:extracellular region"/>
    <property type="evidence" value="ECO:0007669"/>
    <property type="project" value="TreeGrafter"/>
</dbReference>
<keyword evidence="3" id="KW-1185">Reference proteome</keyword>
<dbReference type="Gene3D" id="1.20.1280.140">
    <property type="match status" value="1"/>
</dbReference>
<organism evidence="2 3">
    <name type="scientific">Venturia effusa</name>
    <dbReference type="NCBI Taxonomy" id="50376"/>
    <lineage>
        <taxon>Eukaryota</taxon>
        <taxon>Fungi</taxon>
        <taxon>Dikarya</taxon>
        <taxon>Ascomycota</taxon>
        <taxon>Pezizomycotina</taxon>
        <taxon>Dothideomycetes</taxon>
        <taxon>Pleosporomycetidae</taxon>
        <taxon>Venturiales</taxon>
        <taxon>Venturiaceae</taxon>
        <taxon>Venturia</taxon>
    </lineage>
</organism>
<keyword evidence="1" id="KW-0732">Signal</keyword>
<sequence>MLYSTIASFALFGATFAAPVTKRDLQTITTSIQSVGTALTALDTSIKAIKGPGDAMNVVGMSQMVNQALADATTKISATQPITLTDALSLQQSAQTLSTTATNTVTDLIAKKDIIFQANAGPLTLQNLQAQKTASDALAKAVVAKVPANVQSIAQQQTAMISTSLDKGIAAFQ</sequence>
<dbReference type="EMBL" id="CP042191">
    <property type="protein sequence ID" value="QDS72092.1"/>
    <property type="molecule type" value="Genomic_DNA"/>
</dbReference>
<dbReference type="PANTHER" id="PTHR38123:SF6">
    <property type="entry name" value="CELL WALL SERINE-THREONINE-RICH GALACTOMANNOPROTEIN MP1 (AFU_ORTHOLOGUE AFUA_4G03240)"/>
    <property type="match status" value="1"/>
</dbReference>
<dbReference type="Pfam" id="PF12296">
    <property type="entry name" value="HsbA"/>
    <property type="match status" value="1"/>
</dbReference>
<protein>
    <submittedName>
        <fullName evidence="2">Uncharacterized protein</fullName>
    </submittedName>
</protein>
<dbReference type="STRING" id="50376.A0A517L8Y2"/>
<accession>A0A517L8Y2</accession>
<proteinExistence type="predicted"/>
<evidence type="ECO:0000256" key="1">
    <source>
        <dbReference type="SAM" id="SignalP"/>
    </source>
</evidence>
<evidence type="ECO:0000313" key="2">
    <source>
        <dbReference type="EMBL" id="QDS72092.1"/>
    </source>
</evidence>
<reference evidence="2 3" key="1">
    <citation type="submission" date="2019-07" db="EMBL/GenBank/DDBJ databases">
        <title>Finished genome of Venturia effusa.</title>
        <authorList>
            <person name="Young C.A."/>
            <person name="Cox M.P."/>
            <person name="Ganley A.R.D."/>
            <person name="David W.J."/>
        </authorList>
    </citation>
    <scope>NUCLEOTIDE SEQUENCE [LARGE SCALE GENOMIC DNA]</scope>
    <source>
        <strain evidence="3">albino</strain>
    </source>
</reference>
<dbReference type="AlphaFoldDB" id="A0A517L8Y2"/>